<dbReference type="Gene3D" id="1.10.268.10">
    <property type="entry name" value="Topoisomerase, domain 3"/>
    <property type="match status" value="1"/>
</dbReference>
<comment type="catalytic activity">
    <reaction evidence="1 7 8">
        <text>ATP-dependent breakage, passage and rejoining of double-stranded DNA.</text>
        <dbReference type="EC" id="5.6.2.2"/>
    </reaction>
</comment>
<evidence type="ECO:0000313" key="10">
    <source>
        <dbReference type="EMBL" id="MBN7823865.1"/>
    </source>
</evidence>
<keyword evidence="3 7" id="KW-0799">Topoisomerase</keyword>
<dbReference type="GO" id="GO:0005737">
    <property type="term" value="C:cytoplasm"/>
    <property type="evidence" value="ECO:0007669"/>
    <property type="project" value="TreeGrafter"/>
</dbReference>
<dbReference type="EMBL" id="JAFKCV010000001">
    <property type="protein sequence ID" value="MBN7823865.1"/>
    <property type="molecule type" value="Genomic_DNA"/>
</dbReference>
<dbReference type="FunFam" id="1.10.268.10:FF:000001">
    <property type="entry name" value="DNA gyrase subunit A"/>
    <property type="match status" value="1"/>
</dbReference>
<feature type="site" description="Transition state stabilizer" evidence="7">
    <location>
        <position position="126"/>
    </location>
</feature>
<evidence type="ECO:0000256" key="1">
    <source>
        <dbReference type="ARBA" id="ARBA00000185"/>
    </source>
</evidence>
<evidence type="ECO:0000256" key="7">
    <source>
        <dbReference type="HAMAP-Rule" id="MF_00936"/>
    </source>
</evidence>
<sequence>MSHEISISADGIEQLPLRRFTEDAYLNYSMYVIMDRALPHIGDGLKPVQRRIVYAMSDLGLTASAKYKKSARTVGDVLGKFHPHGDSACYEAMVLMAQPFSYRYPLVDGQGNWGAPDDPKSFAAMRYTEARLSRYSELLLSELGQGTADWVPNFDGTLKEPKVLPARLPHILMNGVTGIAVGMATDIPPHNLRELAQACVHLLDNQKADVAELMQFVRGPDYPTEAEIITPRDEIQKIYETGRGSIKTRAVYMEDSGEIIITALPHQASGAKILEQIAGQMQAKKLPMVSDLRDESDHENPTRLVITPRSNRVDTEQLMQHLFATTDLEKNYRVNLNMIGLDNRPKVKDLAGILSEWLEFRRDTVTRRLQYRLEKVLARLHILEGLLIAFLNIDEVIHIIRTEDQPKPVLMQRFGLSDKQAEAILELKLRHLAKLEEMKIRGEQDELAAERDKLQGILGSSTKLKNLIKKEIQADAEQYGDDRRSPLIERQEAKALSEKQLVPSESVTVVLSEKGWARCAKGHDVDAEGLSYKAGDKFLAAAKGRSNQPSVFLDTSGRTFACDAHTLPSARSQGEPLTGRFNIVGGESFEHVLMGSDSDQYLVASDAGYGFIGKFADMVSKNKAGKAYLSLPMSARVLPPRPVRHIDSDWCLAVSTEGRMLMFPLRDLPELGKGKGNKIISIPSAKAQAREEYVKVLTVVPEGAQVKILAGKRGMSLSAEDLAHFRGERGRRGHKLPRGLQRVDDIEVILPDKGVSAPADDEPAADNES</sequence>
<evidence type="ECO:0000313" key="11">
    <source>
        <dbReference type="Proteomes" id="UP000664654"/>
    </source>
</evidence>
<evidence type="ECO:0000256" key="8">
    <source>
        <dbReference type="PROSITE-ProRule" id="PRU01384"/>
    </source>
</evidence>
<comment type="subunit">
    <text evidence="7">Heterotetramer composed of ParC and ParE.</text>
</comment>
<dbReference type="PANTHER" id="PTHR43493">
    <property type="entry name" value="DNA GYRASE/TOPOISOMERASE SUBUNIT A"/>
    <property type="match status" value="1"/>
</dbReference>
<dbReference type="NCBIfam" id="TIGR01062">
    <property type="entry name" value="parC_Gneg"/>
    <property type="match status" value="1"/>
</dbReference>
<keyword evidence="11" id="KW-1185">Reference proteome</keyword>
<dbReference type="NCBIfam" id="NF004044">
    <property type="entry name" value="PRK05561.1"/>
    <property type="match status" value="1"/>
</dbReference>
<name>A0A939DJU3_9ALTE</name>
<dbReference type="GO" id="GO:0019897">
    <property type="term" value="C:extrinsic component of plasma membrane"/>
    <property type="evidence" value="ECO:0007669"/>
    <property type="project" value="UniProtKB-UniRule"/>
</dbReference>
<dbReference type="Gene3D" id="3.30.1360.40">
    <property type="match status" value="1"/>
</dbReference>
<dbReference type="PANTHER" id="PTHR43493:SF1">
    <property type="entry name" value="DNA TOPOISOMERASE 4 SUBUNIT A"/>
    <property type="match status" value="1"/>
</dbReference>
<evidence type="ECO:0000259" key="9">
    <source>
        <dbReference type="PROSITE" id="PS52040"/>
    </source>
</evidence>
<dbReference type="SUPFAM" id="SSF56719">
    <property type="entry name" value="Type II DNA topoisomerase"/>
    <property type="match status" value="1"/>
</dbReference>
<feature type="site" description="Interaction with DNA" evidence="7">
    <location>
        <position position="46"/>
    </location>
</feature>
<dbReference type="AlphaFoldDB" id="A0A939DJU3"/>
<proteinExistence type="inferred from homology"/>
<evidence type="ECO:0000256" key="4">
    <source>
        <dbReference type="ARBA" id="ARBA00023125"/>
    </source>
</evidence>
<feature type="active site" description="O-(5'-phospho-DNA)-tyrosine intermediate" evidence="7 8">
    <location>
        <position position="127"/>
    </location>
</feature>
<dbReference type="InterPro" id="IPR035516">
    <property type="entry name" value="Gyrase/topoIV_suA_C"/>
</dbReference>
<dbReference type="InterPro" id="IPR013757">
    <property type="entry name" value="Topo_IIA_A_a_sf"/>
</dbReference>
<keyword evidence="2 7" id="KW-1003">Cell membrane</keyword>
<dbReference type="HAMAP" id="MF_00936">
    <property type="entry name" value="ParC_type1"/>
    <property type="match status" value="1"/>
</dbReference>
<comment type="subcellular location">
    <subcellularLocation>
        <location evidence="7">Cell membrane</location>
        <topology evidence="7">Peripheral membrane protein</topology>
    </subcellularLocation>
</comment>
<dbReference type="Proteomes" id="UP000664654">
    <property type="component" value="Unassembled WGS sequence"/>
</dbReference>
<dbReference type="GO" id="GO:0009330">
    <property type="term" value="C:DNA topoisomerase type II (double strand cut, ATP-hydrolyzing) complex"/>
    <property type="evidence" value="ECO:0007669"/>
    <property type="project" value="TreeGrafter"/>
</dbReference>
<reference evidence="10" key="1">
    <citation type="submission" date="2021-03" db="EMBL/GenBank/DDBJ databases">
        <title>novel species isolated from a fishpond in China.</title>
        <authorList>
            <person name="Lu H."/>
            <person name="Cai Z."/>
        </authorList>
    </citation>
    <scope>NUCLEOTIDE SEQUENCE</scope>
    <source>
        <strain evidence="10">JCM 30855</strain>
    </source>
</reference>
<dbReference type="GO" id="GO:0005694">
    <property type="term" value="C:chromosome"/>
    <property type="evidence" value="ECO:0007669"/>
    <property type="project" value="InterPro"/>
</dbReference>
<comment type="caution">
    <text evidence="10">The sequence shown here is derived from an EMBL/GenBank/DDBJ whole genome shotgun (WGS) entry which is preliminary data.</text>
</comment>
<dbReference type="GO" id="GO:0005524">
    <property type="term" value="F:ATP binding"/>
    <property type="evidence" value="ECO:0007669"/>
    <property type="project" value="InterPro"/>
</dbReference>
<dbReference type="RefSeq" id="WP_206571970.1">
    <property type="nucleotide sequence ID" value="NZ_JAFKCV010000001.1"/>
</dbReference>
<evidence type="ECO:0000256" key="5">
    <source>
        <dbReference type="ARBA" id="ARBA00023136"/>
    </source>
</evidence>
<protein>
    <recommendedName>
        <fullName evidence="7">DNA topoisomerase 4 subunit A</fullName>
        <ecNumber evidence="7">5.6.2.2</ecNumber>
    </recommendedName>
    <alternativeName>
        <fullName evidence="7">Topoisomerase IV subunit A</fullName>
    </alternativeName>
</protein>
<dbReference type="SMART" id="SM00434">
    <property type="entry name" value="TOP4c"/>
    <property type="match status" value="1"/>
</dbReference>
<dbReference type="GO" id="GO:0007059">
    <property type="term" value="P:chromosome segregation"/>
    <property type="evidence" value="ECO:0007669"/>
    <property type="project" value="UniProtKB-UniRule"/>
</dbReference>
<evidence type="ECO:0000256" key="6">
    <source>
        <dbReference type="ARBA" id="ARBA00023235"/>
    </source>
</evidence>
<dbReference type="Gene3D" id="3.90.199.10">
    <property type="entry name" value="Topoisomerase II, domain 5"/>
    <property type="match status" value="1"/>
</dbReference>
<dbReference type="GO" id="GO:0006265">
    <property type="term" value="P:DNA topological change"/>
    <property type="evidence" value="ECO:0007669"/>
    <property type="project" value="UniProtKB-UniRule"/>
</dbReference>
<dbReference type="InterPro" id="IPR013758">
    <property type="entry name" value="Topo_IIA_A/C_ab"/>
</dbReference>
<accession>A0A939DJU3</accession>
<dbReference type="CDD" id="cd00187">
    <property type="entry name" value="TOP4c"/>
    <property type="match status" value="1"/>
</dbReference>
<feature type="site" description="Interaction with DNA" evidence="7">
    <location>
        <position position="84"/>
    </location>
</feature>
<dbReference type="InterPro" id="IPR002205">
    <property type="entry name" value="Topo_IIA_dom_A"/>
</dbReference>
<dbReference type="Gene3D" id="2.120.10.90">
    <property type="entry name" value="DNA gyrase/topoisomerase IV, subunit A, C-terminal"/>
    <property type="match status" value="1"/>
</dbReference>
<feature type="site" description="Interaction with DNA" evidence="7">
    <location>
        <position position="82"/>
    </location>
</feature>
<dbReference type="InterPro" id="IPR005742">
    <property type="entry name" value="TopoIV_A_Gneg"/>
</dbReference>
<dbReference type="InterPro" id="IPR013760">
    <property type="entry name" value="Topo_IIA-like_dom_sf"/>
</dbReference>
<gene>
    <name evidence="7 10" type="primary">parC</name>
    <name evidence="10" type="ORF">J0A66_01385</name>
</gene>
<evidence type="ECO:0000256" key="2">
    <source>
        <dbReference type="ARBA" id="ARBA00022475"/>
    </source>
</evidence>
<keyword evidence="6 7" id="KW-0413">Isomerase</keyword>
<dbReference type="EC" id="5.6.2.2" evidence="7"/>
<dbReference type="PROSITE" id="PS52040">
    <property type="entry name" value="TOPO_IIA"/>
    <property type="match status" value="1"/>
</dbReference>
<comment type="similarity">
    <text evidence="7">Belongs to the type II topoisomerase GyrA/ParC subunit family. ParC type 1 subfamily.</text>
</comment>
<dbReference type="GO" id="GO:0003677">
    <property type="term" value="F:DNA binding"/>
    <property type="evidence" value="ECO:0007669"/>
    <property type="project" value="UniProtKB-UniRule"/>
</dbReference>
<evidence type="ECO:0000256" key="3">
    <source>
        <dbReference type="ARBA" id="ARBA00023029"/>
    </source>
</evidence>
<dbReference type="GO" id="GO:0003918">
    <property type="term" value="F:DNA topoisomerase type II (double strand cut, ATP-hydrolyzing) activity"/>
    <property type="evidence" value="ECO:0007669"/>
    <property type="project" value="UniProtKB-UniRule"/>
</dbReference>
<dbReference type="Pfam" id="PF00521">
    <property type="entry name" value="DNA_topoisoIV"/>
    <property type="match status" value="1"/>
</dbReference>
<keyword evidence="5 7" id="KW-0472">Membrane</keyword>
<organism evidence="10 11">
    <name type="scientific">Bowmanella dokdonensis</name>
    <dbReference type="NCBI Taxonomy" id="751969"/>
    <lineage>
        <taxon>Bacteria</taxon>
        <taxon>Pseudomonadati</taxon>
        <taxon>Pseudomonadota</taxon>
        <taxon>Gammaproteobacteria</taxon>
        <taxon>Alteromonadales</taxon>
        <taxon>Alteromonadaceae</taxon>
        <taxon>Bowmanella</taxon>
    </lineage>
</organism>
<dbReference type="InterPro" id="IPR050220">
    <property type="entry name" value="Type_II_DNA_Topoisomerases"/>
</dbReference>
<feature type="domain" description="Topo IIA-type catalytic" evidence="9">
    <location>
        <begin position="38"/>
        <end position="501"/>
    </location>
</feature>
<keyword evidence="4 7" id="KW-0238">DNA-binding</keyword>
<dbReference type="SUPFAM" id="SSF101904">
    <property type="entry name" value="GyrA/ParC C-terminal domain-like"/>
    <property type="match status" value="1"/>
</dbReference>
<comment type="function">
    <text evidence="7">Topoisomerase IV is essential for chromosome segregation. It relaxes supercoiled DNA. Performs the decatenation events required during the replication of a circular DNA molecule.</text>
</comment>